<dbReference type="InterPro" id="IPR001723">
    <property type="entry name" value="Nuclear_hrmn_rcpt"/>
</dbReference>
<dbReference type="InterPro" id="IPR050200">
    <property type="entry name" value="Nuclear_hormone_rcpt_NR3"/>
</dbReference>
<feature type="compositionally biased region" description="Polar residues" evidence="6">
    <location>
        <begin position="78"/>
        <end position="87"/>
    </location>
</feature>
<feature type="region of interest" description="Disordered" evidence="6">
    <location>
        <begin position="50"/>
        <end position="87"/>
    </location>
</feature>
<evidence type="ECO:0000259" key="7">
    <source>
        <dbReference type="PROSITE" id="PS51843"/>
    </source>
</evidence>
<evidence type="ECO:0000256" key="6">
    <source>
        <dbReference type="SAM" id="MobiDB-lite"/>
    </source>
</evidence>
<comment type="caution">
    <text evidence="8">The sequence shown here is derived from an EMBL/GenBank/DDBJ whole genome shotgun (WGS) entry which is preliminary data.</text>
</comment>
<evidence type="ECO:0000256" key="2">
    <source>
        <dbReference type="ARBA" id="ARBA00023125"/>
    </source>
</evidence>
<dbReference type="Pfam" id="PF00104">
    <property type="entry name" value="Hormone_recep"/>
    <property type="match status" value="1"/>
</dbReference>
<evidence type="ECO:0000256" key="4">
    <source>
        <dbReference type="ARBA" id="ARBA00023170"/>
    </source>
</evidence>
<feature type="compositionally biased region" description="Pro residues" evidence="6">
    <location>
        <begin position="61"/>
        <end position="71"/>
    </location>
</feature>
<proteinExistence type="predicted"/>
<keyword evidence="5" id="KW-0539">Nucleus</keyword>
<evidence type="ECO:0000256" key="3">
    <source>
        <dbReference type="ARBA" id="ARBA00023163"/>
    </source>
</evidence>
<dbReference type="PRINTS" id="PR00398">
    <property type="entry name" value="STRDHORMONER"/>
</dbReference>
<dbReference type="Gene3D" id="1.10.565.10">
    <property type="entry name" value="Retinoid X Receptor"/>
    <property type="match status" value="1"/>
</dbReference>
<evidence type="ECO:0000313" key="9">
    <source>
        <dbReference type="Proteomes" id="UP001176940"/>
    </source>
</evidence>
<keyword evidence="3" id="KW-0804">Transcription</keyword>
<keyword evidence="1" id="KW-0805">Transcription regulation</keyword>
<dbReference type="InterPro" id="IPR000536">
    <property type="entry name" value="Nucl_hrmn_rcpt_lig-bd"/>
</dbReference>
<evidence type="ECO:0000256" key="5">
    <source>
        <dbReference type="ARBA" id="ARBA00023242"/>
    </source>
</evidence>
<keyword evidence="9" id="KW-1185">Reference proteome</keyword>
<name>A0ABN9LCU4_9NEOB</name>
<feature type="domain" description="NR LBD" evidence="7">
    <location>
        <begin position="99"/>
        <end position="208"/>
    </location>
</feature>
<dbReference type="InterPro" id="IPR035500">
    <property type="entry name" value="NHR-like_dom_sf"/>
</dbReference>
<dbReference type="PROSITE" id="PS51843">
    <property type="entry name" value="NR_LBD"/>
    <property type="match status" value="1"/>
</dbReference>
<dbReference type="PANTHER" id="PTHR48092">
    <property type="entry name" value="KNIRPS-RELATED PROTEIN-RELATED"/>
    <property type="match status" value="1"/>
</dbReference>
<sequence length="208" mass="23426">MQKKIIQNCQKTRVLLLAVCSDEKKTKTVSNIILGNIRYHHFPRKSKKLGKLKGVHEDHQQPPPHQQPPVQSPKEEPTFTSTSKETSVSTNTTIVPIISAVSPGLSLSAAVILENIEPEIVYAGYDSAQPDTAEHLLSSLNRLAGKQMIQVVKWAKVIPGFRNLPLEDQITLIQYSWMCLSSFALSWRSYKHANSQYLYFAPDLIFNE</sequence>
<dbReference type="Proteomes" id="UP001176940">
    <property type="component" value="Unassembled WGS sequence"/>
</dbReference>
<dbReference type="EMBL" id="CAUEEQ010011880">
    <property type="protein sequence ID" value="CAJ0935850.1"/>
    <property type="molecule type" value="Genomic_DNA"/>
</dbReference>
<evidence type="ECO:0000313" key="8">
    <source>
        <dbReference type="EMBL" id="CAJ0935850.1"/>
    </source>
</evidence>
<dbReference type="SUPFAM" id="SSF48508">
    <property type="entry name" value="Nuclear receptor ligand-binding domain"/>
    <property type="match status" value="1"/>
</dbReference>
<protein>
    <recommendedName>
        <fullName evidence="7">NR LBD domain-containing protein</fullName>
    </recommendedName>
</protein>
<accession>A0ABN9LCU4</accession>
<keyword evidence="2" id="KW-0238">DNA-binding</keyword>
<reference evidence="8" key="1">
    <citation type="submission" date="2023-07" db="EMBL/GenBank/DDBJ databases">
        <authorList>
            <person name="Stuckert A."/>
        </authorList>
    </citation>
    <scope>NUCLEOTIDE SEQUENCE</scope>
</reference>
<evidence type="ECO:0000256" key="1">
    <source>
        <dbReference type="ARBA" id="ARBA00023015"/>
    </source>
</evidence>
<gene>
    <name evidence="8" type="ORF">RIMI_LOCUS6556376</name>
</gene>
<keyword evidence="4" id="KW-0675">Receptor</keyword>
<organism evidence="8 9">
    <name type="scientific">Ranitomeya imitator</name>
    <name type="common">mimic poison frog</name>
    <dbReference type="NCBI Taxonomy" id="111125"/>
    <lineage>
        <taxon>Eukaryota</taxon>
        <taxon>Metazoa</taxon>
        <taxon>Chordata</taxon>
        <taxon>Craniata</taxon>
        <taxon>Vertebrata</taxon>
        <taxon>Euteleostomi</taxon>
        <taxon>Amphibia</taxon>
        <taxon>Batrachia</taxon>
        <taxon>Anura</taxon>
        <taxon>Neobatrachia</taxon>
        <taxon>Hyloidea</taxon>
        <taxon>Dendrobatidae</taxon>
        <taxon>Dendrobatinae</taxon>
        <taxon>Ranitomeya</taxon>
    </lineage>
</organism>